<dbReference type="InterPro" id="IPR010998">
    <property type="entry name" value="Integrase_recombinase_N"/>
</dbReference>
<keyword evidence="1" id="KW-0238">DNA-binding</keyword>
<protein>
    <submittedName>
        <fullName evidence="3">Transposase from transposon Tn916</fullName>
    </submittedName>
</protein>
<dbReference type="GO" id="GO:0003677">
    <property type="term" value="F:DNA binding"/>
    <property type="evidence" value="ECO:0007669"/>
    <property type="project" value="UniProtKB-KW"/>
</dbReference>
<dbReference type="GO" id="GO:0015074">
    <property type="term" value="P:DNA integration"/>
    <property type="evidence" value="ECO:0007669"/>
    <property type="project" value="InterPro"/>
</dbReference>
<gene>
    <name evidence="3" type="ORF">EZS27_044382</name>
</gene>
<proteinExistence type="predicted"/>
<organism evidence="3">
    <name type="scientific">termite gut metagenome</name>
    <dbReference type="NCBI Taxonomy" id="433724"/>
    <lineage>
        <taxon>unclassified sequences</taxon>
        <taxon>metagenomes</taxon>
        <taxon>organismal metagenomes</taxon>
    </lineage>
</organism>
<dbReference type="AlphaFoldDB" id="A0A5J4P629"/>
<feature type="domain" description="Integrase SAM-like N-terminal" evidence="2">
    <location>
        <begin position="9"/>
        <end position="46"/>
    </location>
</feature>
<dbReference type="Pfam" id="PF14659">
    <property type="entry name" value="Phage_int_SAM_3"/>
    <property type="match status" value="1"/>
</dbReference>
<feature type="non-terminal residue" evidence="3">
    <location>
        <position position="51"/>
    </location>
</feature>
<dbReference type="Gene3D" id="1.10.150.130">
    <property type="match status" value="1"/>
</dbReference>
<accession>A0A5J4P629</accession>
<name>A0A5J4P629_9ZZZZ</name>
<reference evidence="3" key="1">
    <citation type="submission" date="2019-03" db="EMBL/GenBank/DDBJ databases">
        <title>Single cell metagenomics reveals metabolic interactions within the superorganism composed of flagellate Streblomastix strix and complex community of Bacteroidetes bacteria on its surface.</title>
        <authorList>
            <person name="Treitli S.C."/>
            <person name="Kolisko M."/>
            <person name="Husnik F."/>
            <person name="Keeling P."/>
            <person name="Hampl V."/>
        </authorList>
    </citation>
    <scope>NUCLEOTIDE SEQUENCE</scope>
    <source>
        <strain evidence="3">STM</strain>
    </source>
</reference>
<comment type="caution">
    <text evidence="3">The sequence shown here is derived from an EMBL/GenBank/DDBJ whole genome shotgun (WGS) entry which is preliminary data.</text>
</comment>
<evidence type="ECO:0000259" key="2">
    <source>
        <dbReference type="Pfam" id="PF14659"/>
    </source>
</evidence>
<evidence type="ECO:0000313" key="3">
    <source>
        <dbReference type="EMBL" id="KAA6303974.1"/>
    </source>
</evidence>
<dbReference type="EMBL" id="SNRY01011898">
    <property type="protein sequence ID" value="KAA6303974.1"/>
    <property type="molecule type" value="Genomic_DNA"/>
</dbReference>
<evidence type="ECO:0000256" key="1">
    <source>
        <dbReference type="ARBA" id="ARBA00023125"/>
    </source>
</evidence>
<sequence>MTEQKRIMEIIELWKADKKQYVKKSSYSAYMLLIENHLSPAFGNMYNVEES</sequence>
<dbReference type="InterPro" id="IPR004107">
    <property type="entry name" value="Integrase_SAM-like_N"/>
</dbReference>